<protein>
    <submittedName>
        <fullName evidence="7">Glycerate dehydrogenase</fullName>
    </submittedName>
</protein>
<dbReference type="EMBL" id="BABS01000103">
    <property type="protein sequence ID" value="GAA09589.1"/>
    <property type="molecule type" value="Genomic_DNA"/>
</dbReference>
<comment type="caution">
    <text evidence="7">The sequence shown here is derived from an EMBL/GenBank/DDBJ whole genome shotgun (WGS) entry which is preliminary data.</text>
</comment>
<evidence type="ECO:0000256" key="4">
    <source>
        <dbReference type="ARBA" id="ARBA00022840"/>
    </source>
</evidence>
<dbReference type="InterPro" id="IPR038614">
    <property type="entry name" value="GK_N_sf"/>
</dbReference>
<dbReference type="AlphaFoldDB" id="F7VGU4"/>
<evidence type="ECO:0000313" key="8">
    <source>
        <dbReference type="Proteomes" id="UP000004319"/>
    </source>
</evidence>
<reference evidence="7 8" key="1">
    <citation type="journal article" date="2011" name="Biochem. Biophys. Res. Commun.">
        <title>Increased number of Arginine-based salt bridges contributes to the thermotolerance of thermotolerant acetic acid bacteria, Acetobacter tropicalis SKU1100.</title>
        <authorList>
            <person name="Matsutani M."/>
            <person name="Hirakawa H."/>
            <person name="Nishikura M."/>
            <person name="Soemphol W."/>
            <person name="Ali I.A.I."/>
            <person name="Yakushi T."/>
            <person name="Matsushita K."/>
        </authorList>
    </citation>
    <scope>NUCLEOTIDE SEQUENCE [LARGE SCALE GENOMIC DNA]</scope>
    <source>
        <strain evidence="7 8">NBRC 101654</strain>
    </source>
</reference>
<feature type="domain" description="MOFRL-associated" evidence="6">
    <location>
        <begin position="60"/>
        <end position="281"/>
    </location>
</feature>
<dbReference type="Proteomes" id="UP000004319">
    <property type="component" value="Unassembled WGS sequence"/>
</dbReference>
<name>F7VGU4_9PROT</name>
<dbReference type="InterPro" id="IPR037035">
    <property type="entry name" value="GK-like_C_sf"/>
</dbReference>
<dbReference type="SUPFAM" id="SSF82544">
    <property type="entry name" value="GckA/TtuD-like"/>
    <property type="match status" value="1"/>
</dbReference>
<dbReference type="GO" id="GO:0005524">
    <property type="term" value="F:ATP binding"/>
    <property type="evidence" value="ECO:0007669"/>
    <property type="project" value="UniProtKB-KW"/>
</dbReference>
<dbReference type="FunFam" id="3.40.50.10180:FF:000001">
    <property type="entry name" value="Glycerate kinase"/>
    <property type="match status" value="1"/>
</dbReference>
<proteinExistence type="predicted"/>
<dbReference type="GO" id="GO:0005737">
    <property type="term" value="C:cytoplasm"/>
    <property type="evidence" value="ECO:0007669"/>
    <property type="project" value="TreeGrafter"/>
</dbReference>
<dbReference type="GO" id="GO:0008887">
    <property type="term" value="F:glycerate kinase activity"/>
    <property type="evidence" value="ECO:0007669"/>
    <property type="project" value="InterPro"/>
</dbReference>
<keyword evidence="3" id="KW-0418">Kinase</keyword>
<dbReference type="Pfam" id="PF05161">
    <property type="entry name" value="MOFRL"/>
    <property type="match status" value="1"/>
</dbReference>
<feature type="domain" description="MOFRL" evidence="5">
    <location>
        <begin position="361"/>
        <end position="468"/>
    </location>
</feature>
<dbReference type="InterPro" id="IPR007835">
    <property type="entry name" value="MOFRL"/>
</dbReference>
<dbReference type="Gene3D" id="3.40.50.10180">
    <property type="entry name" value="Glycerate kinase, MOFRL-like N-terminal domain"/>
    <property type="match status" value="1"/>
</dbReference>
<evidence type="ECO:0000259" key="5">
    <source>
        <dbReference type="Pfam" id="PF05161"/>
    </source>
</evidence>
<dbReference type="InterPro" id="IPR025286">
    <property type="entry name" value="MOFRL_assoc_dom"/>
</dbReference>
<evidence type="ECO:0000259" key="6">
    <source>
        <dbReference type="Pfam" id="PF13660"/>
    </source>
</evidence>
<dbReference type="Gene3D" id="3.40.1480.10">
    <property type="entry name" value="MOFRL domain"/>
    <property type="match status" value="1"/>
</dbReference>
<evidence type="ECO:0000256" key="3">
    <source>
        <dbReference type="ARBA" id="ARBA00022777"/>
    </source>
</evidence>
<organism evidence="7 8">
    <name type="scientific">Acetobacter tropicalis NBRC 101654</name>
    <dbReference type="NCBI Taxonomy" id="749388"/>
    <lineage>
        <taxon>Bacteria</taxon>
        <taxon>Pseudomonadati</taxon>
        <taxon>Pseudomonadota</taxon>
        <taxon>Alphaproteobacteria</taxon>
        <taxon>Acetobacterales</taxon>
        <taxon>Acetobacteraceae</taxon>
        <taxon>Acetobacter</taxon>
    </lineage>
</organism>
<dbReference type="Pfam" id="PF13660">
    <property type="entry name" value="DUF4147"/>
    <property type="match status" value="1"/>
</dbReference>
<dbReference type="PANTHER" id="PTHR12227:SF0">
    <property type="entry name" value="GLYCERATE KINASE"/>
    <property type="match status" value="1"/>
</dbReference>
<dbReference type="FunFam" id="3.40.1480.10:FF:000002">
    <property type="entry name" value="Glycerate kinase"/>
    <property type="match status" value="1"/>
</dbReference>
<evidence type="ECO:0000256" key="2">
    <source>
        <dbReference type="ARBA" id="ARBA00022741"/>
    </source>
</evidence>
<evidence type="ECO:0000256" key="1">
    <source>
        <dbReference type="ARBA" id="ARBA00022679"/>
    </source>
</evidence>
<dbReference type="PANTHER" id="PTHR12227">
    <property type="entry name" value="GLYCERATE KINASE"/>
    <property type="match status" value="1"/>
</dbReference>
<dbReference type="InterPro" id="IPR039760">
    <property type="entry name" value="MOFRL_protein"/>
</dbReference>
<gene>
    <name evidence="7" type="ORF">ATPR_2593</name>
</gene>
<keyword evidence="2" id="KW-0547">Nucleotide-binding</keyword>
<keyword evidence="1" id="KW-0808">Transferase</keyword>
<evidence type="ECO:0000313" key="7">
    <source>
        <dbReference type="EMBL" id="GAA09589.1"/>
    </source>
</evidence>
<keyword evidence="4" id="KW-0067">ATP-binding</keyword>
<sequence>MFPAFTRHHEKHGVRLTWVGQRRKTRNAGKGVFLMCAQPTSSVSAKPGSSWSAAQIRAFLREMFDAAVASASPSRVLAQALPEKPKGRCVVVGAGKASAAMAAALEEAWPDVPLGGVVVTRDEHAVPTQHITILEASHPVPDERSEAAARAILKAVEGLSADDLVIALISGGGSSLLALPAEGLSLDEKKKIGKDLLHSGATITEMNTVRRHLSGIKGGRLAQAAFPARVATFVISDVPGDDPAVIASGPTVPDNTTALDALRIVRKYDLALPEAALAHLKHEADRTHGHTPDVAEGNSVTMIATPFLALQAAAERARQAGVTPLVLGDALEGESSAAGVVLAGIARSVKMHGVPVAAPAVLLSGGEMTVTIRKGEKPGRGGRNTEFLLACAQALDGEQGIWALAGDSDGIDGTEDAAGAIVTPDTLSRGKKRDLDAQDFLKNHDSYSYFKEIGDLVITGPTLTNVNDIRILLVLPTE</sequence>
<accession>F7VGU4</accession>